<dbReference type="InterPro" id="IPR007694">
    <property type="entry name" value="DNA_helicase_DnaB-like_C"/>
</dbReference>
<dbReference type="Gene3D" id="1.10.860.10">
    <property type="entry name" value="DNAb Helicase, Chain A"/>
    <property type="match status" value="1"/>
</dbReference>
<dbReference type="GO" id="GO:0006260">
    <property type="term" value="P:DNA replication"/>
    <property type="evidence" value="ECO:0007669"/>
    <property type="project" value="UniProtKB-KW"/>
</dbReference>
<evidence type="ECO:0000256" key="5">
    <source>
        <dbReference type="ARBA" id="ARBA00022806"/>
    </source>
</evidence>
<dbReference type="EC" id="5.6.2.3" evidence="9"/>
<evidence type="ECO:0000259" key="11">
    <source>
        <dbReference type="PROSITE" id="PS51199"/>
    </source>
</evidence>
<dbReference type="EMBL" id="LAZR01062360">
    <property type="protein sequence ID" value="KKK61687.1"/>
    <property type="molecule type" value="Genomic_DNA"/>
</dbReference>
<dbReference type="AlphaFoldDB" id="A0A0F8WXV4"/>
<dbReference type="SUPFAM" id="SSF48024">
    <property type="entry name" value="N-terminal domain of DnaB helicase"/>
    <property type="match status" value="1"/>
</dbReference>
<evidence type="ECO:0000256" key="3">
    <source>
        <dbReference type="ARBA" id="ARBA00022741"/>
    </source>
</evidence>
<organism evidence="12">
    <name type="scientific">marine sediment metagenome</name>
    <dbReference type="NCBI Taxonomy" id="412755"/>
    <lineage>
        <taxon>unclassified sequences</taxon>
        <taxon>metagenomes</taxon>
        <taxon>ecological metagenomes</taxon>
    </lineage>
</organism>
<keyword evidence="3" id="KW-0547">Nucleotide-binding</keyword>
<dbReference type="GO" id="GO:0003677">
    <property type="term" value="F:DNA binding"/>
    <property type="evidence" value="ECO:0007669"/>
    <property type="project" value="UniProtKB-KW"/>
</dbReference>
<dbReference type="InterPro" id="IPR016136">
    <property type="entry name" value="DNA_helicase_N/primase_C"/>
</dbReference>
<dbReference type="InterPro" id="IPR036185">
    <property type="entry name" value="DNA_heli_DnaB-like_N_sf"/>
</dbReference>
<accession>A0A0F8WXV4</accession>
<feature type="domain" description="SF4 helicase" evidence="11">
    <location>
        <begin position="148"/>
        <end position="330"/>
    </location>
</feature>
<keyword evidence="5" id="KW-0347">Helicase</keyword>
<name>A0A0F8WXV4_9ZZZZ</name>
<dbReference type="GO" id="GO:0005524">
    <property type="term" value="F:ATP binding"/>
    <property type="evidence" value="ECO:0007669"/>
    <property type="project" value="UniProtKB-KW"/>
</dbReference>
<dbReference type="Pfam" id="PF00772">
    <property type="entry name" value="DnaB"/>
    <property type="match status" value="1"/>
</dbReference>
<dbReference type="PANTHER" id="PTHR30153:SF2">
    <property type="entry name" value="REPLICATIVE DNA HELICASE"/>
    <property type="match status" value="1"/>
</dbReference>
<dbReference type="GO" id="GO:0005829">
    <property type="term" value="C:cytosol"/>
    <property type="evidence" value="ECO:0007669"/>
    <property type="project" value="TreeGrafter"/>
</dbReference>
<gene>
    <name evidence="12" type="ORF">LCGC14_3011850</name>
</gene>
<comment type="caution">
    <text evidence="12">The sequence shown here is derived from an EMBL/GenBank/DDBJ whole genome shotgun (WGS) entry which is preliminary data.</text>
</comment>
<keyword evidence="4" id="KW-0378">Hydrolase</keyword>
<feature type="non-terminal residue" evidence="12">
    <location>
        <position position="330"/>
    </location>
</feature>
<evidence type="ECO:0000256" key="2">
    <source>
        <dbReference type="ARBA" id="ARBA00022705"/>
    </source>
</evidence>
<evidence type="ECO:0000256" key="6">
    <source>
        <dbReference type="ARBA" id="ARBA00022840"/>
    </source>
</evidence>
<dbReference type="GO" id="GO:0043139">
    <property type="term" value="F:5'-3' DNA helicase activity"/>
    <property type="evidence" value="ECO:0007669"/>
    <property type="project" value="UniProtKB-EC"/>
</dbReference>
<evidence type="ECO:0000256" key="7">
    <source>
        <dbReference type="ARBA" id="ARBA00023125"/>
    </source>
</evidence>
<keyword evidence="8" id="KW-0413">Isomerase</keyword>
<evidence type="ECO:0000256" key="10">
    <source>
        <dbReference type="ARBA" id="ARBA00048954"/>
    </source>
</evidence>
<evidence type="ECO:0000256" key="8">
    <source>
        <dbReference type="ARBA" id="ARBA00023235"/>
    </source>
</evidence>
<comment type="similarity">
    <text evidence="1">Belongs to the helicase family. DnaB subfamily.</text>
</comment>
<evidence type="ECO:0000256" key="4">
    <source>
        <dbReference type="ARBA" id="ARBA00022801"/>
    </source>
</evidence>
<dbReference type="InterPro" id="IPR027417">
    <property type="entry name" value="P-loop_NTPase"/>
</dbReference>
<protein>
    <recommendedName>
        <fullName evidence="9">DNA 5'-3' helicase</fullName>
        <ecNumber evidence="9">5.6.2.3</ecNumber>
    </recommendedName>
</protein>
<dbReference type="GO" id="GO:0016787">
    <property type="term" value="F:hydrolase activity"/>
    <property type="evidence" value="ECO:0007669"/>
    <property type="project" value="UniProtKB-KW"/>
</dbReference>
<proteinExistence type="inferred from homology"/>
<comment type="catalytic activity">
    <reaction evidence="10">
        <text>ATP + H2O = ADP + phosphate + H(+)</text>
        <dbReference type="Rhea" id="RHEA:13065"/>
        <dbReference type="ChEBI" id="CHEBI:15377"/>
        <dbReference type="ChEBI" id="CHEBI:15378"/>
        <dbReference type="ChEBI" id="CHEBI:30616"/>
        <dbReference type="ChEBI" id="CHEBI:43474"/>
        <dbReference type="ChEBI" id="CHEBI:456216"/>
        <dbReference type="EC" id="5.6.2.3"/>
    </reaction>
</comment>
<evidence type="ECO:0000313" key="12">
    <source>
        <dbReference type="EMBL" id="KKK61687.1"/>
    </source>
</evidence>
<dbReference type="PROSITE" id="PS51199">
    <property type="entry name" value="SF4_HELICASE"/>
    <property type="match status" value="1"/>
</dbReference>
<dbReference type="Pfam" id="PF03796">
    <property type="entry name" value="DnaB_C"/>
    <property type="match status" value="1"/>
</dbReference>
<dbReference type="Gene3D" id="3.40.50.300">
    <property type="entry name" value="P-loop containing nucleotide triphosphate hydrolases"/>
    <property type="match status" value="1"/>
</dbReference>
<evidence type="ECO:0000256" key="9">
    <source>
        <dbReference type="ARBA" id="ARBA00044969"/>
    </source>
</evidence>
<sequence>MIETEWNLLGAFILDNSLVDRYPCDPQDFADKRNGETYLIIRDLVTAGDAADVGSVSDRMRQADALTWLADLVNNAGTANVGSYWKMLRKEGRVRRAQAIGTELSTATTDDIEKSVTALMALSHEQGSHESTISKATGKYFDFLDEVQAGKPPGVTSGLAQLDEKLGWFQRSDLITIASRSQHGKTALMMHIANSQKDPVGVISGEQPAMQLAMRSLASLGRVNLKHMRTGRLSSQSLERLSTANQRLHDKAIYIFDKGNPSIYEIEAVARQWVHYKGIKLLLVDYLQLVSGGEGEEHRLQIGDVAYHLKALAKALEIPIVCLAQVARAI</sequence>
<dbReference type="PANTHER" id="PTHR30153">
    <property type="entry name" value="REPLICATIVE DNA HELICASE DNAB"/>
    <property type="match status" value="1"/>
</dbReference>
<keyword evidence="2" id="KW-0235">DNA replication</keyword>
<dbReference type="SUPFAM" id="SSF52540">
    <property type="entry name" value="P-loop containing nucleoside triphosphate hydrolases"/>
    <property type="match status" value="1"/>
</dbReference>
<evidence type="ECO:0000256" key="1">
    <source>
        <dbReference type="ARBA" id="ARBA00008428"/>
    </source>
</evidence>
<keyword evidence="7" id="KW-0238">DNA-binding</keyword>
<dbReference type="InterPro" id="IPR007693">
    <property type="entry name" value="DNA_helicase_DnaB-like_N"/>
</dbReference>
<keyword evidence="6" id="KW-0067">ATP-binding</keyword>
<reference evidence="12" key="1">
    <citation type="journal article" date="2015" name="Nature">
        <title>Complex archaea that bridge the gap between prokaryotes and eukaryotes.</title>
        <authorList>
            <person name="Spang A."/>
            <person name="Saw J.H."/>
            <person name="Jorgensen S.L."/>
            <person name="Zaremba-Niedzwiedzka K."/>
            <person name="Martijn J."/>
            <person name="Lind A.E."/>
            <person name="van Eijk R."/>
            <person name="Schleper C."/>
            <person name="Guy L."/>
            <person name="Ettema T.J."/>
        </authorList>
    </citation>
    <scope>NUCLEOTIDE SEQUENCE</scope>
</reference>